<reference evidence="3 4" key="1">
    <citation type="submission" date="2020-08" db="EMBL/GenBank/DDBJ databases">
        <authorList>
            <person name="Newling K."/>
            <person name="Davey J."/>
            <person name="Forrester S."/>
        </authorList>
    </citation>
    <scope>NUCLEOTIDE SEQUENCE [LARGE SCALE GENOMIC DNA]</scope>
    <source>
        <strain evidence="4">Crithidia deanei Carvalho (ATCC PRA-265)</strain>
    </source>
</reference>
<dbReference type="VEuPathDB" id="TriTrypDB:ADEAN_000649000"/>
<gene>
    <name evidence="3" type="ORF">ADEAN_000649000</name>
</gene>
<dbReference type="PANTHER" id="PTHR14499:SF136">
    <property type="entry name" value="GH08630P"/>
    <property type="match status" value="1"/>
</dbReference>
<keyword evidence="4" id="KW-1185">Reference proteome</keyword>
<dbReference type="SUPFAM" id="SSF54695">
    <property type="entry name" value="POZ domain"/>
    <property type="match status" value="1"/>
</dbReference>
<evidence type="ECO:0000256" key="1">
    <source>
        <dbReference type="SAM" id="MobiDB-lite"/>
    </source>
</evidence>
<name>A0A7G2CIW7_9TRYP</name>
<organism evidence="3 4">
    <name type="scientific">Angomonas deanei</name>
    <dbReference type="NCBI Taxonomy" id="59799"/>
    <lineage>
        <taxon>Eukaryota</taxon>
        <taxon>Discoba</taxon>
        <taxon>Euglenozoa</taxon>
        <taxon>Kinetoplastea</taxon>
        <taxon>Metakinetoplastina</taxon>
        <taxon>Trypanosomatida</taxon>
        <taxon>Trypanosomatidae</taxon>
        <taxon>Strigomonadinae</taxon>
        <taxon>Angomonas</taxon>
    </lineage>
</organism>
<dbReference type="Gene3D" id="3.30.710.10">
    <property type="entry name" value="Potassium Channel Kv1.1, Chain A"/>
    <property type="match status" value="1"/>
</dbReference>
<evidence type="ECO:0000313" key="3">
    <source>
        <dbReference type="EMBL" id="CAD2218997.1"/>
    </source>
</evidence>
<protein>
    <submittedName>
        <fullName evidence="3">BTB/POZ domain containing protein, putative</fullName>
    </submittedName>
</protein>
<dbReference type="OrthoDB" id="2414723at2759"/>
<dbReference type="InterPro" id="IPR003131">
    <property type="entry name" value="T1-type_BTB"/>
</dbReference>
<feature type="region of interest" description="Disordered" evidence="1">
    <location>
        <begin position="1"/>
        <end position="26"/>
    </location>
</feature>
<proteinExistence type="predicted"/>
<dbReference type="InterPro" id="IPR011333">
    <property type="entry name" value="SKP1/BTB/POZ_sf"/>
</dbReference>
<dbReference type="CDD" id="cd18316">
    <property type="entry name" value="BTB_POZ_KCTD-like"/>
    <property type="match status" value="1"/>
</dbReference>
<dbReference type="EMBL" id="LR877156">
    <property type="protein sequence ID" value="CAD2218997.1"/>
    <property type="molecule type" value="Genomic_DNA"/>
</dbReference>
<dbReference type="Proteomes" id="UP000515908">
    <property type="component" value="Chromosome 12"/>
</dbReference>
<evidence type="ECO:0000313" key="4">
    <source>
        <dbReference type="Proteomes" id="UP000515908"/>
    </source>
</evidence>
<dbReference type="Pfam" id="PF02214">
    <property type="entry name" value="BTB_2"/>
    <property type="match status" value="1"/>
</dbReference>
<dbReference type="AlphaFoldDB" id="A0A7G2CIW7"/>
<dbReference type="GO" id="GO:0051260">
    <property type="term" value="P:protein homooligomerization"/>
    <property type="evidence" value="ECO:0007669"/>
    <property type="project" value="InterPro"/>
</dbReference>
<sequence length="320" mass="34867">MPPKKRGRTSTGSASSPVKKANVAERKNEIKKLDAREALANMEDEMTLVKLNVGGTVVTSLASTLLPSNSLLSKWTQDNFSDFPRDADGNPFIDRDPNNFKHILNYFRGYGIPSDATALVCMAEDAEYFGIDELLRAIGAFSPPMWKFNLGPGVKDNQLVCCTSAILNLCGTVPLSTKQSHSIGFRIVRCDVVNIGVVGVEAVKYDERLESQQYSVAYDNSGNITCSFGEERTFVSANSFKKEDQLTIEVSFSPSSTPEEGTEGNARKVNKEEKGISAFIVFQKVGGDFPKTTVEWPNPPPLQFAVSLCDSSAVAIVEQG</sequence>
<accession>A0A7G2CIW7</accession>
<feature type="domain" description="Potassium channel tetramerisation-type BTB" evidence="2">
    <location>
        <begin position="49"/>
        <end position="134"/>
    </location>
</feature>
<dbReference type="PANTHER" id="PTHR14499">
    <property type="entry name" value="POTASSIUM CHANNEL TETRAMERIZATION DOMAIN-CONTAINING"/>
    <property type="match status" value="1"/>
</dbReference>
<evidence type="ECO:0000259" key="2">
    <source>
        <dbReference type="Pfam" id="PF02214"/>
    </source>
</evidence>